<dbReference type="RefSeq" id="WP_097792529.1">
    <property type="nucleotide sequence ID" value="NZ_NOUV01000014.1"/>
</dbReference>
<evidence type="ECO:0000256" key="2">
    <source>
        <dbReference type="ARBA" id="ARBA00022598"/>
    </source>
</evidence>
<evidence type="ECO:0000256" key="4">
    <source>
        <dbReference type="ARBA" id="ARBA00022840"/>
    </source>
</evidence>
<evidence type="ECO:0000256" key="5">
    <source>
        <dbReference type="ARBA" id="ARBA00022842"/>
    </source>
</evidence>
<keyword evidence="3" id="KW-0547">Nucleotide-binding</keyword>
<keyword evidence="2" id="KW-0436">Ligase</keyword>
<dbReference type="InterPro" id="IPR004484">
    <property type="entry name" value="CbiA/CobB_synth"/>
</dbReference>
<comment type="cofactor">
    <cofactor evidence="1">
        <name>Mg(2+)</name>
        <dbReference type="ChEBI" id="CHEBI:18420"/>
    </cofactor>
</comment>
<dbReference type="InterPro" id="IPR027417">
    <property type="entry name" value="P-loop_NTPase"/>
</dbReference>
<dbReference type="PROSITE" id="PS51274">
    <property type="entry name" value="GATASE_COBBQ"/>
    <property type="match status" value="1"/>
</dbReference>
<dbReference type="PANTHER" id="PTHR43873">
    <property type="entry name" value="COBYRINATE A,C-DIAMIDE SYNTHASE"/>
    <property type="match status" value="1"/>
</dbReference>
<proteinExistence type="predicted"/>
<dbReference type="Gene3D" id="3.40.50.880">
    <property type="match status" value="1"/>
</dbReference>
<dbReference type="Pfam" id="PF07685">
    <property type="entry name" value="GATase_3"/>
    <property type="match status" value="1"/>
</dbReference>
<dbReference type="InterPro" id="IPR002586">
    <property type="entry name" value="CobQ/CobB/MinD/ParA_Nub-bd_dom"/>
</dbReference>
<dbReference type="GO" id="GO:0005524">
    <property type="term" value="F:ATP binding"/>
    <property type="evidence" value="ECO:0007669"/>
    <property type="project" value="UniProtKB-KW"/>
</dbReference>
<evidence type="ECO:0000313" key="9">
    <source>
        <dbReference type="EMBL" id="PDX86669.1"/>
    </source>
</evidence>
<keyword evidence="4" id="KW-0067">ATP-binding</keyword>
<evidence type="ECO:0000313" key="10">
    <source>
        <dbReference type="Proteomes" id="UP000220904"/>
    </source>
</evidence>
<dbReference type="AlphaFoldDB" id="A0A2A7B5Q7"/>
<keyword evidence="5" id="KW-0460">Magnesium</keyword>
<feature type="domain" description="CobB/CobQ-like glutamine amidotransferase" evidence="8">
    <location>
        <begin position="240"/>
        <end position="425"/>
    </location>
</feature>
<dbReference type="CDD" id="cd03130">
    <property type="entry name" value="GATase1_CobB"/>
    <property type="match status" value="1"/>
</dbReference>
<keyword evidence="6" id="KW-0315">Glutamine amidotransferase</keyword>
<dbReference type="SUPFAM" id="SSF52317">
    <property type="entry name" value="Class I glutamine amidotransferase-like"/>
    <property type="match status" value="1"/>
</dbReference>
<evidence type="ECO:0000256" key="3">
    <source>
        <dbReference type="ARBA" id="ARBA00022741"/>
    </source>
</evidence>
<reference evidence="9 10" key="1">
    <citation type="journal article" date="2017" name="Front. Microbiol.">
        <title>New Insights into the Diversity of the Genus Faecalibacterium.</title>
        <authorList>
            <person name="Benevides L."/>
            <person name="Burman S."/>
            <person name="Martin R."/>
            <person name="Robert V."/>
            <person name="Thomas M."/>
            <person name="Miquel S."/>
            <person name="Chain F."/>
            <person name="Sokol H."/>
            <person name="Bermudez-Humaran L.G."/>
            <person name="Morrison M."/>
            <person name="Langella P."/>
            <person name="Azevedo V.A."/>
            <person name="Chatel J.M."/>
            <person name="Soares S."/>
        </authorList>
    </citation>
    <scope>NUCLEOTIDE SEQUENCE [LARGE SCALE GENOMIC DNA]</scope>
    <source>
        <strain evidence="9 10">AHMP21</strain>
    </source>
</reference>
<evidence type="ECO:0000256" key="1">
    <source>
        <dbReference type="ARBA" id="ARBA00001946"/>
    </source>
</evidence>
<protein>
    <submittedName>
        <fullName evidence="9">Cobyrinic acid a,c-diamide synthase</fullName>
    </submittedName>
</protein>
<organism evidence="9 10">
    <name type="scientific">Faecalibacterium prausnitzii</name>
    <dbReference type="NCBI Taxonomy" id="853"/>
    <lineage>
        <taxon>Bacteria</taxon>
        <taxon>Bacillati</taxon>
        <taxon>Bacillota</taxon>
        <taxon>Clostridia</taxon>
        <taxon>Eubacteriales</taxon>
        <taxon>Oscillospiraceae</taxon>
        <taxon>Faecalibacterium</taxon>
    </lineage>
</organism>
<dbReference type="Proteomes" id="UP000220904">
    <property type="component" value="Unassembled WGS sequence"/>
</dbReference>
<comment type="caution">
    <text evidence="9">The sequence shown here is derived from an EMBL/GenBank/DDBJ whole genome shotgun (WGS) entry which is preliminary data.</text>
</comment>
<feature type="domain" description="CobQ/CobB/MinD/ParA nucleotide binding" evidence="7">
    <location>
        <begin position="5"/>
        <end position="183"/>
    </location>
</feature>
<dbReference type="EMBL" id="NOUV01000014">
    <property type="protein sequence ID" value="PDX86669.1"/>
    <property type="molecule type" value="Genomic_DNA"/>
</dbReference>
<dbReference type="NCBIfam" id="TIGR00379">
    <property type="entry name" value="cobB"/>
    <property type="match status" value="1"/>
</dbReference>
<evidence type="ECO:0000259" key="7">
    <source>
        <dbReference type="Pfam" id="PF01656"/>
    </source>
</evidence>
<dbReference type="OrthoDB" id="9764035at2"/>
<evidence type="ECO:0000256" key="6">
    <source>
        <dbReference type="ARBA" id="ARBA00022962"/>
    </source>
</evidence>
<dbReference type="Pfam" id="PF01656">
    <property type="entry name" value="CbiA"/>
    <property type="match status" value="1"/>
</dbReference>
<dbReference type="NCBIfam" id="NF002204">
    <property type="entry name" value="PRK01077.1"/>
    <property type="match status" value="1"/>
</dbReference>
<dbReference type="InterPro" id="IPR029062">
    <property type="entry name" value="Class_I_gatase-like"/>
</dbReference>
<evidence type="ECO:0000259" key="8">
    <source>
        <dbReference type="Pfam" id="PF07685"/>
    </source>
</evidence>
<dbReference type="GO" id="GO:0042242">
    <property type="term" value="F:cobyrinic acid a,c-diamide synthase activity"/>
    <property type="evidence" value="ECO:0007669"/>
    <property type="project" value="InterPro"/>
</dbReference>
<dbReference type="SUPFAM" id="SSF52540">
    <property type="entry name" value="P-loop containing nucleoside triphosphate hydrolases"/>
    <property type="match status" value="1"/>
</dbReference>
<dbReference type="InterPro" id="IPR011698">
    <property type="entry name" value="GATase_3"/>
</dbReference>
<gene>
    <name evidence="9" type="ORF">CHR60_08005</name>
</gene>
<dbReference type="Gene3D" id="3.40.50.300">
    <property type="entry name" value="P-loop containing nucleotide triphosphate hydrolases"/>
    <property type="match status" value="1"/>
</dbReference>
<name>A0A2A7B5Q7_9FIRM</name>
<dbReference type="PANTHER" id="PTHR43873:SF1">
    <property type="entry name" value="COBYRINATE A,C-DIAMIDE SYNTHASE"/>
    <property type="match status" value="1"/>
</dbReference>
<accession>A0A2A7B5Q7</accession>
<sequence length="448" mass="47499">MMQFLVAAPCSGSGKTTLTCALLAALKRRGADPCAFKSGPDYIDPMFHRAVLGVESRNLDLFFSAPDTVRALYAQGAAGHGAAVCEGAMGFYDGLGGVTDTASAWHLADTLGLPVLLVVPAKGASLTLAAQINGLKTFRTPSRIVGVLLNDCTSALYKMLKPMLERETGLPVLGHLPRLPEASIESRHLGLKTAGEIAGLQQKIALLADALVLDWVQFQALTDRPAPQAQPAARASARTRIAVAQDEAFCFAYAETLEALTAAGAELVPFSPLHDAALPPELGGLYLPGGYPELYAGPLSENRSMRASVRQAVEHGLPTVAECGGFLYLGQTLEDADGTVWPMAGVLPGSGFPVGRLVRFGYAKLTARADSLLFRAGEAFPAHEFHHWDSTANGTALTAAKANGRSWACGFAKEHLYAGFPHLYWAGTPLPRRFVEAAVLDHQKEQTP</sequence>